<feature type="domain" description="CHK kinase-like" evidence="1">
    <location>
        <begin position="141"/>
        <end position="345"/>
    </location>
</feature>
<evidence type="ECO:0000259" key="1">
    <source>
        <dbReference type="SMART" id="SM00587"/>
    </source>
</evidence>
<sequence length="433" mass="49431">MTSTGSELSSAPSAECWRNAKFFEDVVRADLNADASEVVHVVDVQVANANAKVEGYMSLMHRVAVEFQVGGAGEVQTRSYIVKEKSSKVFGGDFVEKLAVFSKEIEMYETFLPAFEEFWGDAGIQFGPRVLKTVSTPYTVIVMEDLKSKGFSMKQRSEGLSLELCEQVLSKVAKFHAASVVYFEQVTIPRIESFKIHLNYFFQNGPYPEDFKEGFLSEKLKEDMEAYYAPLLESYIQALEDLGFPVEVREALNCYRGKMYSYLCKLFEPDLAKFNVLNHGDLWVNNLQFSETEVLLLDYQIAVYGSPSMDLLYFIINSSALDVRTDKFDHLIEHYHSELVKSLKVLNAKTKIPTLQDIQEDARQHGFLACVMSMEGLLMMLVPEVELNMEMLGSSTEAGFEYRKSFYSYPRVKSMLEKLVPFMWERGFLKMVE</sequence>
<dbReference type="InterPro" id="IPR011009">
    <property type="entry name" value="Kinase-like_dom_sf"/>
</dbReference>
<evidence type="ECO:0000313" key="2">
    <source>
        <dbReference type="EMBL" id="CAG6447647.1"/>
    </source>
</evidence>
<dbReference type="EMBL" id="HBUE01009559">
    <property type="protein sequence ID" value="CAG6447647.1"/>
    <property type="molecule type" value="Transcribed_RNA"/>
</dbReference>
<dbReference type="PANTHER" id="PTHR11012:SF6">
    <property type="entry name" value="CHK DOMAIN OV1-RELATED"/>
    <property type="match status" value="1"/>
</dbReference>
<dbReference type="InterPro" id="IPR015897">
    <property type="entry name" value="CHK_kinase-like"/>
</dbReference>
<organism evidence="2">
    <name type="scientific">Culex pipiens</name>
    <name type="common">House mosquito</name>
    <dbReference type="NCBI Taxonomy" id="7175"/>
    <lineage>
        <taxon>Eukaryota</taxon>
        <taxon>Metazoa</taxon>
        <taxon>Ecdysozoa</taxon>
        <taxon>Arthropoda</taxon>
        <taxon>Hexapoda</taxon>
        <taxon>Insecta</taxon>
        <taxon>Pterygota</taxon>
        <taxon>Neoptera</taxon>
        <taxon>Endopterygota</taxon>
        <taxon>Diptera</taxon>
        <taxon>Nematocera</taxon>
        <taxon>Culicoidea</taxon>
        <taxon>Culicidae</taxon>
        <taxon>Culicinae</taxon>
        <taxon>Culicini</taxon>
        <taxon>Culex</taxon>
        <taxon>Culex</taxon>
    </lineage>
</organism>
<dbReference type="SUPFAM" id="SSF56112">
    <property type="entry name" value="Protein kinase-like (PK-like)"/>
    <property type="match status" value="1"/>
</dbReference>
<proteinExistence type="predicted"/>
<dbReference type="Pfam" id="PF02958">
    <property type="entry name" value="EcKL"/>
    <property type="match status" value="1"/>
</dbReference>
<dbReference type="SMART" id="SM00587">
    <property type="entry name" value="CHK"/>
    <property type="match status" value="1"/>
</dbReference>
<dbReference type="Gene3D" id="3.90.1200.10">
    <property type="match status" value="1"/>
</dbReference>
<dbReference type="PANTHER" id="PTHR11012">
    <property type="entry name" value="PROTEIN KINASE-LIKE DOMAIN-CONTAINING"/>
    <property type="match status" value="1"/>
</dbReference>
<dbReference type="InterPro" id="IPR004119">
    <property type="entry name" value="EcKL"/>
</dbReference>
<dbReference type="AlphaFoldDB" id="A0A8D8A003"/>
<reference evidence="2" key="1">
    <citation type="submission" date="2021-05" db="EMBL/GenBank/DDBJ databases">
        <authorList>
            <person name="Alioto T."/>
            <person name="Alioto T."/>
            <person name="Gomez Garrido J."/>
        </authorList>
    </citation>
    <scope>NUCLEOTIDE SEQUENCE</scope>
</reference>
<accession>A0A8D8A003</accession>
<name>A0A8D8A003_CULPI</name>
<protein>
    <submittedName>
        <fullName evidence="2">(northern house mosquito) hypothetical protein</fullName>
    </submittedName>
</protein>